<organism evidence="2 3">
    <name type="scientific">Naumovozyma castellii</name>
    <name type="common">Yeast</name>
    <name type="synonym">Saccharomyces castellii</name>
    <dbReference type="NCBI Taxonomy" id="27288"/>
    <lineage>
        <taxon>Eukaryota</taxon>
        <taxon>Fungi</taxon>
        <taxon>Dikarya</taxon>
        <taxon>Ascomycota</taxon>
        <taxon>Saccharomycotina</taxon>
        <taxon>Saccharomycetes</taxon>
        <taxon>Saccharomycetales</taxon>
        <taxon>Saccharomycetaceae</taxon>
        <taxon>Naumovozyma</taxon>
    </lineage>
</organism>
<dbReference type="eggNOG" id="KOG4853">
    <property type="taxonomic scope" value="Eukaryota"/>
</dbReference>
<evidence type="ECO:0000313" key="2">
    <source>
        <dbReference type="EMBL" id="CCC66981.1"/>
    </source>
</evidence>
<dbReference type="Pfam" id="PF08227">
    <property type="entry name" value="DASH_Hsk3"/>
    <property type="match status" value="1"/>
</dbReference>
<dbReference type="Proteomes" id="UP000001640">
    <property type="component" value="Chromosome 1"/>
</dbReference>
<name>G0V689_NAUCA</name>
<dbReference type="PANTHER" id="PTHR28289">
    <property type="entry name" value="DASH COMPLEX SUBUNIT HSK3"/>
    <property type="match status" value="1"/>
</dbReference>
<keyword evidence="3" id="KW-1185">Reference proteome</keyword>
<reference evidence="2 3" key="1">
    <citation type="journal article" date="2011" name="Proc. Natl. Acad. Sci. U.S.A.">
        <title>Evolutionary erosion of yeast sex chromosomes by mating-type switching accidents.</title>
        <authorList>
            <person name="Gordon J.L."/>
            <person name="Armisen D."/>
            <person name="Proux-Wera E."/>
            <person name="Oheigeartaigh S.S."/>
            <person name="Byrne K.P."/>
            <person name="Wolfe K.H."/>
        </authorList>
    </citation>
    <scope>NUCLEOTIDE SEQUENCE [LARGE SCALE GENOMIC DNA]</scope>
    <source>
        <strain evidence="3">ATCC 76901 / BCRC 22586 / CBS 4309 / NBRC 1992 / NRRL Y-12630</strain>
    </source>
</reference>
<evidence type="ECO:0000313" key="3">
    <source>
        <dbReference type="Proteomes" id="UP000001640"/>
    </source>
</evidence>
<evidence type="ECO:0000256" key="1">
    <source>
        <dbReference type="SAM" id="Coils"/>
    </source>
</evidence>
<dbReference type="OMA" id="QCNKNIV"/>
<proteinExistence type="predicted"/>
<dbReference type="GO" id="GO:0051010">
    <property type="term" value="F:microtubule plus-end binding"/>
    <property type="evidence" value="ECO:0007669"/>
    <property type="project" value="EnsemblFungi"/>
</dbReference>
<dbReference type="STRING" id="1064592.G0V689"/>
<dbReference type="HOGENOM" id="CLU_193155_0_0_1"/>
<sequence>MNSTKQRQYVHLSQQLKLLNKNLEKTTSELQVMSSQCNKNIVGQIGKIHSSWFIASNRYFEKEMLGEGK</sequence>
<dbReference type="GO" id="GO:1990758">
    <property type="term" value="P:mitotic sister chromatid biorientation"/>
    <property type="evidence" value="ECO:0007669"/>
    <property type="project" value="EnsemblFungi"/>
</dbReference>
<dbReference type="InterPro" id="IPR042332">
    <property type="entry name" value="Hsk3"/>
</dbReference>
<dbReference type="RefSeq" id="XP_003673368.1">
    <property type="nucleotide sequence ID" value="XM_003673320.1"/>
</dbReference>
<protein>
    <recommendedName>
        <fullName evidence="4">DASH complex subunit HSK3</fullName>
    </recommendedName>
</protein>
<dbReference type="EMBL" id="HE576752">
    <property type="protein sequence ID" value="CCC66981.1"/>
    <property type="molecule type" value="Genomic_DNA"/>
</dbReference>
<dbReference type="KEGG" id="ncs:NCAS_0A04230"/>
<reference key="2">
    <citation type="submission" date="2011-08" db="EMBL/GenBank/DDBJ databases">
        <title>Genome sequence of Naumovozyma castellii.</title>
        <authorList>
            <person name="Gordon J.L."/>
            <person name="Armisen D."/>
            <person name="Proux-Wera E."/>
            <person name="OhEigeartaigh S.S."/>
            <person name="Byrne K.P."/>
            <person name="Wolfe K.H."/>
        </authorList>
    </citation>
    <scope>NUCLEOTIDE SEQUENCE</scope>
    <source>
        <strain>Type strain:CBS 4309</strain>
    </source>
</reference>
<dbReference type="GO" id="GO:0042729">
    <property type="term" value="C:DASH complex"/>
    <property type="evidence" value="ECO:0007669"/>
    <property type="project" value="EnsemblFungi"/>
</dbReference>
<dbReference type="GO" id="GO:0031116">
    <property type="term" value="P:positive regulation of microtubule polymerization"/>
    <property type="evidence" value="ECO:0007669"/>
    <property type="project" value="EnsemblFungi"/>
</dbReference>
<dbReference type="OrthoDB" id="4040439at2759"/>
<dbReference type="FunCoup" id="G0V689">
    <property type="interactions" value="48"/>
</dbReference>
<gene>
    <name evidence="2" type="primary">NCAS0A04230</name>
    <name evidence="2" type="ordered locus">NCAS_0A04230</name>
</gene>
<accession>G0V689</accession>
<dbReference type="AlphaFoldDB" id="G0V689"/>
<evidence type="ECO:0008006" key="4">
    <source>
        <dbReference type="Google" id="ProtNLM"/>
    </source>
</evidence>
<dbReference type="GeneID" id="96900466"/>
<dbReference type="InterPro" id="IPR013183">
    <property type="entry name" value="Hsk3-like"/>
</dbReference>
<feature type="coiled-coil region" evidence="1">
    <location>
        <begin position="9"/>
        <end position="36"/>
    </location>
</feature>
<dbReference type="GO" id="GO:1990976">
    <property type="term" value="P:protein transport along microtubule to mitotic spindle pole body"/>
    <property type="evidence" value="ECO:0007669"/>
    <property type="project" value="EnsemblFungi"/>
</dbReference>
<keyword evidence="1" id="KW-0175">Coiled coil</keyword>
<dbReference type="PANTHER" id="PTHR28289:SF1">
    <property type="entry name" value="DASH COMPLEX SUBUNIT HSK3"/>
    <property type="match status" value="1"/>
</dbReference>
<dbReference type="GO" id="GO:0051987">
    <property type="term" value="P:positive regulation of attachment of spindle microtubules to kinetochore"/>
    <property type="evidence" value="ECO:0007669"/>
    <property type="project" value="EnsemblFungi"/>
</dbReference>
<dbReference type="InParanoid" id="G0V689"/>